<sequence length="70" mass="8280">NQESSKKPLTITKSLLVNEINLKKDNDDLIMIKLYEDTKKNIDHLNEKVDWLEKDLDERDQIIENLVCLL</sequence>
<dbReference type="EMBL" id="CAJNOO010017394">
    <property type="protein sequence ID" value="CAF1524387.1"/>
    <property type="molecule type" value="Genomic_DNA"/>
</dbReference>
<feature type="non-terminal residue" evidence="1">
    <location>
        <position position="1"/>
    </location>
</feature>
<organism evidence="1 2">
    <name type="scientific">Rotaria sordida</name>
    <dbReference type="NCBI Taxonomy" id="392033"/>
    <lineage>
        <taxon>Eukaryota</taxon>
        <taxon>Metazoa</taxon>
        <taxon>Spiralia</taxon>
        <taxon>Gnathifera</taxon>
        <taxon>Rotifera</taxon>
        <taxon>Eurotatoria</taxon>
        <taxon>Bdelloidea</taxon>
        <taxon>Philodinida</taxon>
        <taxon>Philodinidae</taxon>
        <taxon>Rotaria</taxon>
    </lineage>
</organism>
<dbReference type="AlphaFoldDB" id="A0A815V433"/>
<comment type="caution">
    <text evidence="1">The sequence shown here is derived from an EMBL/GenBank/DDBJ whole genome shotgun (WGS) entry which is preliminary data.</text>
</comment>
<gene>
    <name evidence="1" type="ORF">RFH988_LOCUS39362</name>
</gene>
<evidence type="ECO:0000313" key="2">
    <source>
        <dbReference type="Proteomes" id="UP000663882"/>
    </source>
</evidence>
<protein>
    <submittedName>
        <fullName evidence="1">Uncharacterized protein</fullName>
    </submittedName>
</protein>
<accession>A0A815V433</accession>
<dbReference type="OrthoDB" id="539213at2759"/>
<dbReference type="Proteomes" id="UP000663882">
    <property type="component" value="Unassembled WGS sequence"/>
</dbReference>
<proteinExistence type="predicted"/>
<name>A0A815V433_9BILA</name>
<reference evidence="1" key="1">
    <citation type="submission" date="2021-02" db="EMBL/GenBank/DDBJ databases">
        <authorList>
            <person name="Nowell W R."/>
        </authorList>
    </citation>
    <scope>NUCLEOTIDE SEQUENCE</scope>
</reference>
<evidence type="ECO:0000313" key="1">
    <source>
        <dbReference type="EMBL" id="CAF1524387.1"/>
    </source>
</evidence>